<proteinExistence type="predicted"/>
<evidence type="ECO:0000256" key="3">
    <source>
        <dbReference type="ARBA" id="ARBA00022796"/>
    </source>
</evidence>
<dbReference type="Pfam" id="PF00403">
    <property type="entry name" value="HMA"/>
    <property type="match status" value="2"/>
</dbReference>
<evidence type="ECO:0000256" key="5">
    <source>
        <dbReference type="ARBA" id="ARBA00022967"/>
    </source>
</evidence>
<comment type="subcellular location">
    <subcellularLocation>
        <location evidence="1">Endomembrane system</location>
        <topology evidence="1">Multi-pass membrane protein</topology>
    </subcellularLocation>
</comment>
<keyword evidence="3" id="KW-0187">Copper transport</keyword>
<dbReference type="AlphaFoldDB" id="A0A2M9QBR2"/>
<dbReference type="GO" id="GO:0043682">
    <property type="term" value="F:P-type divalent copper transporter activity"/>
    <property type="evidence" value="ECO:0007669"/>
    <property type="project" value="TreeGrafter"/>
</dbReference>
<dbReference type="NCBIfam" id="TIGR00003">
    <property type="entry name" value="copper ion binding protein"/>
    <property type="match status" value="1"/>
</dbReference>
<evidence type="ECO:0000256" key="1">
    <source>
        <dbReference type="ARBA" id="ARBA00004127"/>
    </source>
</evidence>
<dbReference type="EMBL" id="PHQY01000006">
    <property type="protein sequence ID" value="PJO45507.1"/>
    <property type="molecule type" value="Genomic_DNA"/>
</dbReference>
<keyword evidence="6" id="KW-0186">Copper</keyword>
<dbReference type="Gene3D" id="3.30.70.100">
    <property type="match status" value="2"/>
</dbReference>
<dbReference type="FunFam" id="3.30.70.100:FF:000005">
    <property type="entry name" value="Copper-exporting P-type ATPase A"/>
    <property type="match status" value="1"/>
</dbReference>
<accession>A0A2M9QBR2</accession>
<organism evidence="8 9">
    <name type="scientific">Lysinibacillus xylanilyticus</name>
    <dbReference type="NCBI Taxonomy" id="582475"/>
    <lineage>
        <taxon>Bacteria</taxon>
        <taxon>Bacillati</taxon>
        <taxon>Bacillota</taxon>
        <taxon>Bacilli</taxon>
        <taxon>Bacillales</taxon>
        <taxon>Bacillaceae</taxon>
        <taxon>Lysinibacillus</taxon>
    </lineage>
</organism>
<dbReference type="GO" id="GO:0016020">
    <property type="term" value="C:membrane"/>
    <property type="evidence" value="ECO:0007669"/>
    <property type="project" value="TreeGrafter"/>
</dbReference>
<dbReference type="PROSITE" id="PS50846">
    <property type="entry name" value="HMA_2"/>
    <property type="match status" value="2"/>
</dbReference>
<evidence type="ECO:0000313" key="8">
    <source>
        <dbReference type="EMBL" id="PJO45507.1"/>
    </source>
</evidence>
<keyword evidence="3" id="KW-0813">Transport</keyword>
<keyword evidence="5" id="KW-1278">Translocase</keyword>
<evidence type="ECO:0000313" key="9">
    <source>
        <dbReference type="Proteomes" id="UP000232101"/>
    </source>
</evidence>
<gene>
    <name evidence="8" type="ORF">CWD94_00615</name>
</gene>
<dbReference type="InterPro" id="IPR006121">
    <property type="entry name" value="HMA_dom"/>
</dbReference>
<dbReference type="RefSeq" id="WP_157804003.1">
    <property type="nucleotide sequence ID" value="NZ_PHQY01000006.1"/>
</dbReference>
<dbReference type="GO" id="GO:0055070">
    <property type="term" value="P:copper ion homeostasis"/>
    <property type="evidence" value="ECO:0007669"/>
    <property type="project" value="TreeGrafter"/>
</dbReference>
<comment type="caution">
    <text evidence="8">The sequence shown here is derived from an EMBL/GenBank/DDBJ whole genome shotgun (WGS) entry which is preliminary data.</text>
</comment>
<keyword evidence="3" id="KW-0406">Ion transport</keyword>
<evidence type="ECO:0000256" key="6">
    <source>
        <dbReference type="ARBA" id="ARBA00023008"/>
    </source>
</evidence>
<evidence type="ECO:0000256" key="2">
    <source>
        <dbReference type="ARBA" id="ARBA00022723"/>
    </source>
</evidence>
<evidence type="ECO:0000259" key="7">
    <source>
        <dbReference type="PROSITE" id="PS50846"/>
    </source>
</evidence>
<dbReference type="InterPro" id="IPR017969">
    <property type="entry name" value="Heavy-metal-associated_CS"/>
</dbReference>
<evidence type="ECO:0000256" key="4">
    <source>
        <dbReference type="ARBA" id="ARBA00022842"/>
    </source>
</evidence>
<dbReference type="GO" id="GO:0005507">
    <property type="term" value="F:copper ion binding"/>
    <property type="evidence" value="ECO:0007669"/>
    <property type="project" value="InterPro"/>
</dbReference>
<dbReference type="SUPFAM" id="SSF55008">
    <property type="entry name" value="HMA, heavy metal-associated domain"/>
    <property type="match status" value="2"/>
</dbReference>
<dbReference type="PANTHER" id="PTHR43520:SF8">
    <property type="entry name" value="P-TYPE CU(+) TRANSPORTER"/>
    <property type="match status" value="1"/>
</dbReference>
<feature type="domain" description="HMA" evidence="7">
    <location>
        <begin position="74"/>
        <end position="102"/>
    </location>
</feature>
<dbReference type="CDD" id="cd00371">
    <property type="entry name" value="HMA"/>
    <property type="match status" value="2"/>
</dbReference>
<keyword evidence="2" id="KW-0479">Metal-binding</keyword>
<feature type="domain" description="HMA" evidence="7">
    <location>
        <begin position="6"/>
        <end position="72"/>
    </location>
</feature>
<reference evidence="8 9" key="1">
    <citation type="submission" date="2017-11" db="EMBL/GenBank/DDBJ databases">
        <title>Bacterial isolate from king chilli rhizosphere.</title>
        <authorList>
            <person name="Takhelmayum P."/>
            <person name="Sarangthem I."/>
        </authorList>
    </citation>
    <scope>NUCLEOTIDE SEQUENCE [LARGE SCALE GENOMIC DNA]</scope>
    <source>
        <strain evidence="9">t26</strain>
    </source>
</reference>
<dbReference type="InterPro" id="IPR006122">
    <property type="entry name" value="HMA_Cu_ion-bd"/>
</dbReference>
<name>A0A2M9QBR2_9BACI</name>
<dbReference type="InterPro" id="IPR036163">
    <property type="entry name" value="HMA_dom_sf"/>
</dbReference>
<protein>
    <submittedName>
        <fullName evidence="8">Heavy metal translocating P-type ATPase</fullName>
    </submittedName>
</protein>
<sequence>MSSEIKEANLQITGMTCAACATRIEKGLNKMDGVEQATVNLALEKSSIKYDPSKLNEEDFEKKIEALGYGVVKQKTEFNITGMTCAACATRIEKGLNKLAGV</sequence>
<dbReference type="PANTHER" id="PTHR43520">
    <property type="entry name" value="ATP7, ISOFORM B"/>
    <property type="match status" value="1"/>
</dbReference>
<dbReference type="PROSITE" id="PS01047">
    <property type="entry name" value="HMA_1"/>
    <property type="match status" value="1"/>
</dbReference>
<keyword evidence="4" id="KW-0460">Magnesium</keyword>
<dbReference type="PRINTS" id="PR00942">
    <property type="entry name" value="CUATPASEI"/>
</dbReference>
<dbReference type="Proteomes" id="UP000232101">
    <property type="component" value="Unassembled WGS sequence"/>
</dbReference>
<feature type="non-terminal residue" evidence="8">
    <location>
        <position position="102"/>
    </location>
</feature>